<protein>
    <submittedName>
        <fullName evidence="7">APC family permease</fullName>
    </submittedName>
</protein>
<keyword evidence="8" id="KW-1185">Reference proteome</keyword>
<evidence type="ECO:0000256" key="3">
    <source>
        <dbReference type="ARBA" id="ARBA00022692"/>
    </source>
</evidence>
<dbReference type="EMBL" id="JASNUO010000002">
    <property type="protein sequence ID" value="MDK4246908.1"/>
    <property type="molecule type" value="Genomic_DNA"/>
</dbReference>
<keyword evidence="3 6" id="KW-0812">Transmembrane</keyword>
<dbReference type="Pfam" id="PF13520">
    <property type="entry name" value="AA_permease_2"/>
    <property type="match status" value="1"/>
</dbReference>
<dbReference type="InterPro" id="IPR002293">
    <property type="entry name" value="AA/rel_permease1"/>
</dbReference>
<feature type="transmembrane region" description="Helical" evidence="6">
    <location>
        <begin position="12"/>
        <end position="35"/>
    </location>
</feature>
<dbReference type="PIRSF" id="PIRSF006060">
    <property type="entry name" value="AA_transporter"/>
    <property type="match status" value="1"/>
</dbReference>
<evidence type="ECO:0000256" key="6">
    <source>
        <dbReference type="SAM" id="Phobius"/>
    </source>
</evidence>
<organism evidence="7 8">
    <name type="scientific">Corynebacterium accolens</name>
    <dbReference type="NCBI Taxonomy" id="38284"/>
    <lineage>
        <taxon>Bacteria</taxon>
        <taxon>Bacillati</taxon>
        <taxon>Actinomycetota</taxon>
        <taxon>Actinomycetes</taxon>
        <taxon>Mycobacteriales</taxon>
        <taxon>Corynebacteriaceae</taxon>
        <taxon>Corynebacterium</taxon>
    </lineage>
</organism>
<evidence type="ECO:0000256" key="4">
    <source>
        <dbReference type="ARBA" id="ARBA00022989"/>
    </source>
</evidence>
<dbReference type="Proteomes" id="UP001239414">
    <property type="component" value="Unassembled WGS sequence"/>
</dbReference>
<feature type="transmembrane region" description="Helical" evidence="6">
    <location>
        <begin position="108"/>
        <end position="130"/>
    </location>
</feature>
<feature type="transmembrane region" description="Helical" evidence="6">
    <location>
        <begin position="142"/>
        <end position="161"/>
    </location>
</feature>
<feature type="transmembrane region" description="Helical" evidence="6">
    <location>
        <begin position="173"/>
        <end position="194"/>
    </location>
</feature>
<keyword evidence="4 6" id="KW-1133">Transmembrane helix</keyword>
<feature type="transmembrane region" description="Helical" evidence="6">
    <location>
        <begin position="359"/>
        <end position="378"/>
    </location>
</feature>
<dbReference type="RefSeq" id="WP_284609007.1">
    <property type="nucleotide sequence ID" value="NZ_JASNTZ010000001.1"/>
</dbReference>
<evidence type="ECO:0000313" key="8">
    <source>
        <dbReference type="Proteomes" id="UP001239414"/>
    </source>
</evidence>
<keyword evidence="2" id="KW-1003">Cell membrane</keyword>
<keyword evidence="5 6" id="KW-0472">Membrane</keyword>
<feature type="transmembrane region" description="Helical" evidence="6">
    <location>
        <begin position="421"/>
        <end position="440"/>
    </location>
</feature>
<comment type="caution">
    <text evidence="7">The sequence shown here is derived from an EMBL/GenBank/DDBJ whole genome shotgun (WGS) entry which is preliminary data.</text>
</comment>
<gene>
    <name evidence="7" type="ORF">QPX34_02560</name>
</gene>
<dbReference type="PANTHER" id="PTHR42770:SF7">
    <property type="entry name" value="MEMBRANE PROTEIN"/>
    <property type="match status" value="1"/>
</dbReference>
<feature type="transmembrane region" description="Helical" evidence="6">
    <location>
        <begin position="51"/>
        <end position="70"/>
    </location>
</feature>
<reference evidence="7 8" key="1">
    <citation type="submission" date="2023-05" db="EMBL/GenBank/DDBJ databases">
        <title>Metabolic capabilities are highly conserved among human nasal-associated Corynebacterium species in pangenomic analyses.</title>
        <authorList>
            <person name="Tran T.H."/>
            <person name="Roberts A.Q."/>
            <person name="Escapa I.F."/>
            <person name="Gao W."/>
            <person name="Conlan S."/>
            <person name="Kong H."/>
            <person name="Segre J.A."/>
            <person name="Kelly M.S."/>
            <person name="Lemon K.P."/>
        </authorList>
    </citation>
    <scope>NUCLEOTIDE SEQUENCE [LARGE SCALE GENOMIC DNA]</scope>
    <source>
        <strain evidence="7 8">KPL3802</strain>
    </source>
</reference>
<feature type="transmembrane region" description="Helical" evidence="6">
    <location>
        <begin position="460"/>
        <end position="479"/>
    </location>
</feature>
<comment type="subcellular location">
    <subcellularLocation>
        <location evidence="1">Cell membrane</location>
        <topology evidence="1">Multi-pass membrane protein</topology>
    </subcellularLocation>
</comment>
<dbReference type="PANTHER" id="PTHR42770">
    <property type="entry name" value="AMINO ACID TRANSPORTER-RELATED"/>
    <property type="match status" value="1"/>
</dbReference>
<evidence type="ECO:0000256" key="2">
    <source>
        <dbReference type="ARBA" id="ARBA00022475"/>
    </source>
</evidence>
<accession>A0ABT7FMU2</accession>
<evidence type="ECO:0000256" key="5">
    <source>
        <dbReference type="ARBA" id="ARBA00023136"/>
    </source>
</evidence>
<dbReference type="Gene3D" id="1.20.1740.10">
    <property type="entry name" value="Amino acid/polyamine transporter I"/>
    <property type="match status" value="1"/>
</dbReference>
<name>A0ABT7FMU2_9CORY</name>
<feature type="transmembrane region" description="Helical" evidence="6">
    <location>
        <begin position="255"/>
        <end position="279"/>
    </location>
</feature>
<proteinExistence type="predicted"/>
<dbReference type="InterPro" id="IPR050367">
    <property type="entry name" value="APC_superfamily"/>
</dbReference>
<evidence type="ECO:0000256" key="1">
    <source>
        <dbReference type="ARBA" id="ARBA00004651"/>
    </source>
</evidence>
<feature type="transmembrane region" description="Helical" evidence="6">
    <location>
        <begin position="299"/>
        <end position="323"/>
    </location>
</feature>
<sequence length="509" mass="55060">MREDDKETSRKGLATGRVGLIGAVVIGISCIAPTYTLTSGLGPAVSAVGKYVPAVLILGFLPMLLVAFAYRELNNAVPDSGTSFTWATKAFGPWAGWMGGWGLITATILVLSNLAAVAVDFFYLLLGQLFDDPEISGLSRNLWINIPTTILFIAVAAYISYRGLESTQKLQFVLVLIQIAAILFFDIEAIRQAYLNGGFDFTPIEAEWFNPLEIGSFSLIAAGISLSIFMFWGWDVTLTMNEETKDPEKTPGRAATVTVIVIIALYIFTALAVISWAGIGKEGLGAGNPDNQESIFAALSAPVLGKASILIYIAVLSSSFASLQSTMVGPARTLLAMGYYKALPPVFSKTSRRFRTPSTATWVSAASAALFYIVARLISENALWDTISTMGLMVCFYYGITAVACIWYFRRVLFNSAHNIIFKLVLPLLGGGFLLMMFFITAFDSMDPAYGSGSEIGGVGLVFILSILILGLGVLLMLFTRFAHPSFFKGESLTRITADEDNLNPLSYN</sequence>
<feature type="transmembrane region" description="Helical" evidence="6">
    <location>
        <begin position="214"/>
        <end position="234"/>
    </location>
</feature>
<evidence type="ECO:0000313" key="7">
    <source>
        <dbReference type="EMBL" id="MDK4246908.1"/>
    </source>
</evidence>
<dbReference type="PROSITE" id="PS51257">
    <property type="entry name" value="PROKAR_LIPOPROTEIN"/>
    <property type="match status" value="1"/>
</dbReference>
<feature type="transmembrane region" description="Helical" evidence="6">
    <location>
        <begin position="390"/>
        <end position="409"/>
    </location>
</feature>